<dbReference type="Pfam" id="PF12796">
    <property type="entry name" value="Ank_2"/>
    <property type="match status" value="1"/>
</dbReference>
<dbReference type="SUPFAM" id="SSF48403">
    <property type="entry name" value="Ankyrin repeat"/>
    <property type="match status" value="1"/>
</dbReference>
<accession>A0A9P4S365</accession>
<evidence type="ECO:0000256" key="1">
    <source>
        <dbReference type="ARBA" id="ARBA00022737"/>
    </source>
</evidence>
<feature type="non-terminal residue" evidence="3">
    <location>
        <position position="1"/>
    </location>
</feature>
<sequence>ATHNGHERLVDMTIKREADAKKSEITWPQFSPLSRAASRGYFSVISTIIRSGVSLCGDSEHMYIGAQALQAAAQFGSARAVLALVGYGAAVKNDAVSFSRNPTWYNAKRGHDHIIRLFVKAGLDVNHPRDISQHALCAAIRGGHESAVCILVALGVDIN</sequence>
<reference evidence="3" key="1">
    <citation type="journal article" date="2020" name="Stud. Mycol.">
        <title>101 Dothideomycetes genomes: a test case for predicting lifestyles and emergence of pathogens.</title>
        <authorList>
            <person name="Haridas S."/>
            <person name="Albert R."/>
            <person name="Binder M."/>
            <person name="Bloem J."/>
            <person name="Labutti K."/>
            <person name="Salamov A."/>
            <person name="Andreopoulos B."/>
            <person name="Baker S."/>
            <person name="Barry K."/>
            <person name="Bills G."/>
            <person name="Bluhm B."/>
            <person name="Cannon C."/>
            <person name="Castanera R."/>
            <person name="Culley D."/>
            <person name="Daum C."/>
            <person name="Ezra D."/>
            <person name="Gonzalez J."/>
            <person name="Henrissat B."/>
            <person name="Kuo A."/>
            <person name="Liang C."/>
            <person name="Lipzen A."/>
            <person name="Lutzoni F."/>
            <person name="Magnuson J."/>
            <person name="Mondo S."/>
            <person name="Nolan M."/>
            <person name="Ohm R."/>
            <person name="Pangilinan J."/>
            <person name="Park H.-J."/>
            <person name="Ramirez L."/>
            <person name="Alfaro M."/>
            <person name="Sun H."/>
            <person name="Tritt A."/>
            <person name="Yoshinaga Y."/>
            <person name="Zwiers L.-H."/>
            <person name="Turgeon B."/>
            <person name="Goodwin S."/>
            <person name="Spatafora J."/>
            <person name="Crous P."/>
            <person name="Grigoriev I."/>
        </authorList>
    </citation>
    <scope>NUCLEOTIDE SEQUENCE</scope>
    <source>
        <strain evidence="3">CBS 101060</strain>
    </source>
</reference>
<dbReference type="Proteomes" id="UP000799429">
    <property type="component" value="Unassembled WGS sequence"/>
</dbReference>
<feature type="non-terminal residue" evidence="3">
    <location>
        <position position="159"/>
    </location>
</feature>
<dbReference type="EMBL" id="MU006119">
    <property type="protein sequence ID" value="KAF2834442.1"/>
    <property type="molecule type" value="Genomic_DNA"/>
</dbReference>
<proteinExistence type="predicted"/>
<evidence type="ECO:0000313" key="3">
    <source>
        <dbReference type="EMBL" id="KAF2834442.1"/>
    </source>
</evidence>
<gene>
    <name evidence="3" type="ORF">M501DRAFT_903970</name>
</gene>
<comment type="caution">
    <text evidence="3">The sequence shown here is derived from an EMBL/GenBank/DDBJ whole genome shotgun (WGS) entry which is preliminary data.</text>
</comment>
<dbReference type="Gene3D" id="1.25.40.20">
    <property type="entry name" value="Ankyrin repeat-containing domain"/>
    <property type="match status" value="1"/>
</dbReference>
<dbReference type="AlphaFoldDB" id="A0A9P4S365"/>
<keyword evidence="2" id="KW-0040">ANK repeat</keyword>
<keyword evidence="4" id="KW-1185">Reference proteome</keyword>
<keyword evidence="1" id="KW-0677">Repeat</keyword>
<dbReference type="InterPro" id="IPR036770">
    <property type="entry name" value="Ankyrin_rpt-contain_sf"/>
</dbReference>
<organism evidence="3 4">
    <name type="scientific">Patellaria atrata CBS 101060</name>
    <dbReference type="NCBI Taxonomy" id="1346257"/>
    <lineage>
        <taxon>Eukaryota</taxon>
        <taxon>Fungi</taxon>
        <taxon>Dikarya</taxon>
        <taxon>Ascomycota</taxon>
        <taxon>Pezizomycotina</taxon>
        <taxon>Dothideomycetes</taxon>
        <taxon>Dothideomycetes incertae sedis</taxon>
        <taxon>Patellariales</taxon>
        <taxon>Patellariaceae</taxon>
        <taxon>Patellaria</taxon>
    </lineage>
</organism>
<evidence type="ECO:0000256" key="2">
    <source>
        <dbReference type="ARBA" id="ARBA00023043"/>
    </source>
</evidence>
<protein>
    <submittedName>
        <fullName evidence="3">Ankyrin</fullName>
    </submittedName>
</protein>
<name>A0A9P4S365_9PEZI</name>
<dbReference type="PANTHER" id="PTHR24198">
    <property type="entry name" value="ANKYRIN REPEAT AND PROTEIN KINASE DOMAIN-CONTAINING PROTEIN"/>
    <property type="match status" value="1"/>
</dbReference>
<evidence type="ECO:0000313" key="4">
    <source>
        <dbReference type="Proteomes" id="UP000799429"/>
    </source>
</evidence>
<dbReference type="InterPro" id="IPR002110">
    <property type="entry name" value="Ankyrin_rpt"/>
</dbReference>
<dbReference type="PANTHER" id="PTHR24198:SF194">
    <property type="entry name" value="INVERSIN-A"/>
    <property type="match status" value="1"/>
</dbReference>
<dbReference type="OrthoDB" id="366390at2759"/>
<dbReference type="SMART" id="SM00248">
    <property type="entry name" value="ANK"/>
    <property type="match status" value="4"/>
</dbReference>